<reference evidence="2 3" key="1">
    <citation type="journal article" date="2019" name="Sci. Rep.">
        <title>Orb-weaving spider Araneus ventricosus genome elucidates the spidroin gene catalogue.</title>
        <authorList>
            <person name="Kono N."/>
            <person name="Nakamura H."/>
            <person name="Ohtoshi R."/>
            <person name="Moran D.A.P."/>
            <person name="Shinohara A."/>
            <person name="Yoshida Y."/>
            <person name="Fujiwara M."/>
            <person name="Mori M."/>
            <person name="Tomita M."/>
            <person name="Arakawa K."/>
        </authorList>
    </citation>
    <scope>NUCLEOTIDE SEQUENCE [LARGE SCALE GENOMIC DNA]</scope>
</reference>
<protein>
    <submittedName>
        <fullName evidence="2">Uncharacterized protein</fullName>
    </submittedName>
</protein>
<proteinExistence type="predicted"/>
<accession>A0A4Y2NG43</accession>
<dbReference type="Proteomes" id="UP000499080">
    <property type="component" value="Unassembled WGS sequence"/>
</dbReference>
<feature type="compositionally biased region" description="Gly residues" evidence="1">
    <location>
        <begin position="1"/>
        <end position="10"/>
    </location>
</feature>
<name>A0A4Y2NG43_ARAVE</name>
<evidence type="ECO:0000313" key="2">
    <source>
        <dbReference type="EMBL" id="GBN37629.1"/>
    </source>
</evidence>
<evidence type="ECO:0000256" key="1">
    <source>
        <dbReference type="SAM" id="MobiDB-lite"/>
    </source>
</evidence>
<gene>
    <name evidence="2" type="ORF">AVEN_139984_1</name>
</gene>
<keyword evidence="3" id="KW-1185">Reference proteome</keyword>
<dbReference type="EMBL" id="BGPR01009048">
    <property type="protein sequence ID" value="GBN37629.1"/>
    <property type="molecule type" value="Genomic_DNA"/>
</dbReference>
<organism evidence="2 3">
    <name type="scientific">Araneus ventricosus</name>
    <name type="common">Orbweaver spider</name>
    <name type="synonym">Epeira ventricosa</name>
    <dbReference type="NCBI Taxonomy" id="182803"/>
    <lineage>
        <taxon>Eukaryota</taxon>
        <taxon>Metazoa</taxon>
        <taxon>Ecdysozoa</taxon>
        <taxon>Arthropoda</taxon>
        <taxon>Chelicerata</taxon>
        <taxon>Arachnida</taxon>
        <taxon>Araneae</taxon>
        <taxon>Araneomorphae</taxon>
        <taxon>Entelegynae</taxon>
        <taxon>Araneoidea</taxon>
        <taxon>Araneidae</taxon>
        <taxon>Araneus</taxon>
    </lineage>
</organism>
<comment type="caution">
    <text evidence="2">The sequence shown here is derived from an EMBL/GenBank/DDBJ whole genome shotgun (WGS) entry which is preliminary data.</text>
</comment>
<feature type="region of interest" description="Disordered" evidence="1">
    <location>
        <begin position="1"/>
        <end position="25"/>
    </location>
</feature>
<evidence type="ECO:0000313" key="3">
    <source>
        <dbReference type="Proteomes" id="UP000499080"/>
    </source>
</evidence>
<dbReference type="AlphaFoldDB" id="A0A4Y2NG43"/>
<sequence>MASRGEGSGGLMVRSRRRRVPGSKPDFTEDLLCKLTCCMLYHAYCVKLPPANVMGKLGEGGCELRTRSRVN</sequence>